<dbReference type="PANTHER" id="PTHR41287">
    <property type="match status" value="1"/>
</dbReference>
<reference evidence="3 4" key="1">
    <citation type="submission" date="2024-05" db="EMBL/GenBank/DDBJ databases">
        <title>Genomic Encyclopedia of Type Strains, Phase IV (KMG-IV): sequencing the most valuable type-strain genomes for metagenomic binning, comparative biology and taxonomic classification.</title>
        <authorList>
            <person name="Goeker M."/>
        </authorList>
    </citation>
    <scope>NUCLEOTIDE SEQUENCE [LARGE SCALE GENOMIC DNA]</scope>
    <source>
        <strain evidence="3 4">DSM 25286</strain>
    </source>
</reference>
<comment type="caution">
    <text evidence="3">The sequence shown here is derived from an EMBL/GenBank/DDBJ whole genome shotgun (WGS) entry which is preliminary data.</text>
</comment>
<dbReference type="Proteomes" id="UP001549019">
    <property type="component" value="Unassembled WGS sequence"/>
</dbReference>
<feature type="domain" description="Terminase large subunit-like ATPase" evidence="1">
    <location>
        <begin position="85"/>
        <end position="262"/>
    </location>
</feature>
<sequence>MTTARPAVGRPPKHYDWATEYAKKVVSGEIIASKKNIQVAKRHLDEINLKVLNYHWKPEKASHVIRFIEKLPDTKTGKPMPLMLFQKFIVGSLYGWVDKDGNRRFTKAYISMARKQGKSILSSGIALYELLFGKSPAEGREIYISSYTLSQAKTIYNMAYRQLNIIKANSKTLRNRLEMRKTDIVDKPSDSKMMALSNNPDAVDGKNPAVVLLDELASVPDDEMYSRLKTGMGLQENPLTLLISTASDNLTSPMFEEYQYITRLLNGEIKNDRYFVFCAEMDSEEEIENEGLWMKAMPLLENKKHRPTILKNIRQDIEEQREKGETTKILIKNFNLWQATNEKNYLSLDRWEACRTDKQIDITGTDAFVGLDLSKIHDLSAFSFIHMLENKKMYVDTHAFVSTVEDIEVKSKRDKIDYMKLAQEGYVTMSNNELSGIIDYEQMIEWLLEYEKKHNLNIKYIVYDPYNIDVFIKAAERKGVKWDFIELRQDYKNLSPNIKGFRYAVFNKEIIHNDNPVLNRAIYDARVKEFNNNLRIVKEKRTDKIDSLMALFNAFSEAKEYEYAPESISEKIAKGKFSF</sequence>
<accession>A0ABV2E5S5</accession>
<dbReference type="Pfam" id="PF20441">
    <property type="entry name" value="TerL_nuclease"/>
    <property type="match status" value="1"/>
</dbReference>
<name>A0ABV2E5S5_9STAP</name>
<keyword evidence="4" id="KW-1185">Reference proteome</keyword>
<protein>
    <submittedName>
        <fullName evidence="3">Phage terminase large subunit-like protein</fullName>
    </submittedName>
</protein>
<evidence type="ECO:0000313" key="4">
    <source>
        <dbReference type="Proteomes" id="UP001549019"/>
    </source>
</evidence>
<gene>
    <name evidence="3" type="ORF">ABHD89_000139</name>
</gene>
<dbReference type="Pfam" id="PF03354">
    <property type="entry name" value="TerL_ATPase"/>
    <property type="match status" value="1"/>
</dbReference>
<evidence type="ECO:0000259" key="1">
    <source>
        <dbReference type="Pfam" id="PF03354"/>
    </source>
</evidence>
<dbReference type="InterPro" id="IPR027417">
    <property type="entry name" value="P-loop_NTPase"/>
</dbReference>
<evidence type="ECO:0000313" key="3">
    <source>
        <dbReference type="EMBL" id="MET3109751.1"/>
    </source>
</evidence>
<dbReference type="InterPro" id="IPR046462">
    <property type="entry name" value="TerL_nuclease"/>
</dbReference>
<dbReference type="InterPro" id="IPR005021">
    <property type="entry name" value="Terminase_largesu-like"/>
</dbReference>
<evidence type="ECO:0000259" key="2">
    <source>
        <dbReference type="Pfam" id="PF20441"/>
    </source>
</evidence>
<organism evidence="3 4">
    <name type="scientific">Salinicoccus halitifaciens</name>
    <dbReference type="NCBI Taxonomy" id="1073415"/>
    <lineage>
        <taxon>Bacteria</taxon>
        <taxon>Bacillati</taxon>
        <taxon>Bacillota</taxon>
        <taxon>Bacilli</taxon>
        <taxon>Bacillales</taxon>
        <taxon>Staphylococcaceae</taxon>
        <taxon>Salinicoccus</taxon>
    </lineage>
</organism>
<dbReference type="Gene3D" id="3.40.50.300">
    <property type="entry name" value="P-loop containing nucleotide triphosphate hydrolases"/>
    <property type="match status" value="1"/>
</dbReference>
<dbReference type="RefSeq" id="WP_230820909.1">
    <property type="nucleotide sequence ID" value="NZ_JAJNCU010000001.1"/>
</dbReference>
<dbReference type="InterPro" id="IPR046461">
    <property type="entry name" value="TerL_ATPase"/>
</dbReference>
<feature type="domain" description="Terminase large subunit-like endonuclease" evidence="2">
    <location>
        <begin position="268"/>
        <end position="562"/>
    </location>
</feature>
<dbReference type="EMBL" id="JBDZDV010000001">
    <property type="protein sequence ID" value="MET3109751.1"/>
    <property type="molecule type" value="Genomic_DNA"/>
</dbReference>
<proteinExistence type="predicted"/>
<dbReference type="PANTHER" id="PTHR41287:SF1">
    <property type="entry name" value="PROTEIN YMFN"/>
    <property type="match status" value="1"/>
</dbReference>